<sequence length="605" mass="68442">ERTPLNTTEDLNKHYFWDACIIACEAVINFAKRHAELAREMMKNEKNKERKKELEKIAEICSKVPENPANSFYEALQSLWFIHLCIEIENNSFGYSLGRMDQYLYPFYKKGIDEGEITREKAAELLACLWLKFNTIHWITRHSIAAITQTSNFQNVTIGGRDNKGRDASNELSHLIVEVDTALKLPQPTLSLRYHDCINEAFLFKCAEDIATGGGKPAIFCENYAYSVLPLYEVPLEDVIEFAPIGCVEMGIPGKTALFAGCFISLPHCLELVFTNGIHRKTGKKIGIETGEIERFPRFNDFINAFFKQFEFVHHIIVSYFKISQVAIRPYFVPCPFNSSLISDCITKGKDLHSGGARYNHFFASYPVGMVTTANSLYAVKKLVYEEKNISMKELKEALEKNFEGEFKKIRKICLEVPKYGNDIDEVDDMLRDLFKEISEIVMKEKNAFNHPIAPAYLGVTAHYFHGIGCGATPDGRLAYTPFADGSLSAYPGTDKNGPTALIKSATKANTSPAVATLFNIKLNPSIFKSAEGMRKFLSLVKTYSDLGGYHIQFNVIDKKTLLEAKKYPERHRDLLIRVAGFSAYFVDLSPTVQDEIIARTEHNF</sequence>
<gene>
    <name evidence="7" type="ORF">ENI35_02780</name>
</gene>
<dbReference type="GO" id="GO:0016829">
    <property type="term" value="F:lyase activity"/>
    <property type="evidence" value="ECO:0007669"/>
    <property type="project" value="UniProtKB-KW"/>
</dbReference>
<keyword evidence="1 3" id="KW-0556">Organic radical</keyword>
<dbReference type="InterPro" id="IPR001150">
    <property type="entry name" value="Gly_radical"/>
</dbReference>
<evidence type="ECO:0008006" key="8">
    <source>
        <dbReference type="Google" id="ProtNLM"/>
    </source>
</evidence>
<dbReference type="InterPro" id="IPR051215">
    <property type="entry name" value="GRE"/>
</dbReference>
<dbReference type="PROSITE" id="PS51149">
    <property type="entry name" value="GLY_RADICAL_2"/>
    <property type="match status" value="1"/>
</dbReference>
<dbReference type="PANTHER" id="PTHR43641:SF2">
    <property type="entry name" value="DEHYDRATASE YBIW-RELATED"/>
    <property type="match status" value="1"/>
</dbReference>
<name>A0A7C1VWN8_DESA2</name>
<protein>
    <recommendedName>
        <fullName evidence="8">Formate C-acetyltransferase/glycerol dehydratase family glycyl radical enzyme</fullName>
    </recommendedName>
</protein>
<evidence type="ECO:0000259" key="6">
    <source>
        <dbReference type="PROSITE" id="PS51554"/>
    </source>
</evidence>
<feature type="domain" description="PFL" evidence="6">
    <location>
        <begin position="1"/>
        <end position="478"/>
    </location>
</feature>
<dbReference type="Proteomes" id="UP000885738">
    <property type="component" value="Unassembled WGS sequence"/>
</dbReference>
<evidence type="ECO:0000256" key="1">
    <source>
        <dbReference type="ARBA" id="ARBA00022818"/>
    </source>
</evidence>
<evidence type="ECO:0000256" key="2">
    <source>
        <dbReference type="ARBA" id="ARBA00023239"/>
    </source>
</evidence>
<feature type="non-terminal residue" evidence="7">
    <location>
        <position position="1"/>
    </location>
</feature>
<reference evidence="7" key="1">
    <citation type="journal article" date="2020" name="mSystems">
        <title>Genome- and Community-Level Interaction Insights into Carbon Utilization and Element Cycling Functions of Hydrothermarchaeota in Hydrothermal Sediment.</title>
        <authorList>
            <person name="Zhou Z."/>
            <person name="Liu Y."/>
            <person name="Xu W."/>
            <person name="Pan J."/>
            <person name="Luo Z.H."/>
            <person name="Li M."/>
        </authorList>
    </citation>
    <scope>NUCLEOTIDE SEQUENCE [LARGE SCALE GENOMIC DNA]</scope>
    <source>
        <strain evidence="7">HyVt-389</strain>
    </source>
</reference>
<dbReference type="AlphaFoldDB" id="A0A7C1VWN8"/>
<dbReference type="GO" id="GO:0005829">
    <property type="term" value="C:cytosol"/>
    <property type="evidence" value="ECO:0007669"/>
    <property type="project" value="TreeGrafter"/>
</dbReference>
<evidence type="ECO:0000256" key="4">
    <source>
        <dbReference type="SAM" id="Coils"/>
    </source>
</evidence>
<feature type="coiled-coil region" evidence="4">
    <location>
        <begin position="28"/>
        <end position="57"/>
    </location>
</feature>
<feature type="domain" description="Glycine radical" evidence="5">
    <location>
        <begin position="486"/>
        <end position="605"/>
    </location>
</feature>
<dbReference type="Gene3D" id="3.20.70.20">
    <property type="match status" value="1"/>
</dbReference>
<keyword evidence="2" id="KW-0456">Lyase</keyword>
<comment type="caution">
    <text evidence="7">The sequence shown here is derived from an EMBL/GenBank/DDBJ whole genome shotgun (WGS) entry which is preliminary data.</text>
</comment>
<proteinExistence type="predicted"/>
<dbReference type="PANTHER" id="PTHR43641">
    <property type="entry name" value="FORMATE ACETYLTRANSFERASE 3-RELATED"/>
    <property type="match status" value="1"/>
</dbReference>
<dbReference type="Pfam" id="PF01228">
    <property type="entry name" value="Gly_radical"/>
    <property type="match status" value="1"/>
</dbReference>
<accession>A0A7C1VWN8</accession>
<evidence type="ECO:0000259" key="5">
    <source>
        <dbReference type="PROSITE" id="PS51149"/>
    </source>
</evidence>
<feature type="modified residue" description="Glycine radical" evidence="3">
    <location>
        <position position="581"/>
    </location>
</feature>
<dbReference type="InterPro" id="IPR004184">
    <property type="entry name" value="PFL_dom"/>
</dbReference>
<organism evidence="7">
    <name type="scientific">Desulfofervidus auxilii</name>
    <dbReference type="NCBI Taxonomy" id="1621989"/>
    <lineage>
        <taxon>Bacteria</taxon>
        <taxon>Pseudomonadati</taxon>
        <taxon>Thermodesulfobacteriota</taxon>
        <taxon>Candidatus Desulfofervidia</taxon>
        <taxon>Candidatus Desulfofervidales</taxon>
        <taxon>Candidatus Desulfofervidaceae</taxon>
        <taxon>Candidatus Desulfofervidus</taxon>
    </lineage>
</organism>
<evidence type="ECO:0000313" key="7">
    <source>
        <dbReference type="EMBL" id="HEC67726.1"/>
    </source>
</evidence>
<keyword evidence="4" id="KW-0175">Coiled coil</keyword>
<dbReference type="SUPFAM" id="SSF51998">
    <property type="entry name" value="PFL-like glycyl radical enzymes"/>
    <property type="match status" value="1"/>
</dbReference>
<evidence type="ECO:0000256" key="3">
    <source>
        <dbReference type="PROSITE-ProRule" id="PRU00493"/>
    </source>
</evidence>
<dbReference type="Pfam" id="PF02901">
    <property type="entry name" value="PFL-like"/>
    <property type="match status" value="1"/>
</dbReference>
<dbReference type="EMBL" id="DRIH01000089">
    <property type="protein sequence ID" value="HEC67726.1"/>
    <property type="molecule type" value="Genomic_DNA"/>
</dbReference>
<dbReference type="PROSITE" id="PS51554">
    <property type="entry name" value="PFL"/>
    <property type="match status" value="1"/>
</dbReference>